<dbReference type="PRINTS" id="PR00258">
    <property type="entry name" value="SPERACTRCPTR"/>
</dbReference>
<dbReference type="OrthoDB" id="536948at2759"/>
<dbReference type="GeneID" id="584598"/>
<reference evidence="8" key="1">
    <citation type="submission" date="2015-02" db="EMBL/GenBank/DDBJ databases">
        <title>Genome sequencing for Strongylocentrotus purpuratus.</title>
        <authorList>
            <person name="Murali S."/>
            <person name="Liu Y."/>
            <person name="Vee V."/>
            <person name="English A."/>
            <person name="Wang M."/>
            <person name="Skinner E."/>
            <person name="Han Y."/>
            <person name="Muzny D.M."/>
            <person name="Worley K.C."/>
            <person name="Gibbs R.A."/>
        </authorList>
    </citation>
    <scope>NUCLEOTIDE SEQUENCE</scope>
</reference>
<dbReference type="PANTHER" id="PTHR48071:SF18">
    <property type="entry name" value="DELETED IN MALIGNANT BRAIN TUMORS 1 PROTEIN-RELATED"/>
    <property type="match status" value="1"/>
</dbReference>
<dbReference type="InterPro" id="IPR036772">
    <property type="entry name" value="SRCR-like_dom_sf"/>
</dbReference>
<dbReference type="AlphaFoldDB" id="A0A7M7P0G6"/>
<dbReference type="PROSITE" id="PS00420">
    <property type="entry name" value="SRCR_1"/>
    <property type="match status" value="1"/>
</dbReference>
<dbReference type="Pfam" id="PF00530">
    <property type="entry name" value="SRCR"/>
    <property type="match status" value="1"/>
</dbReference>
<dbReference type="Proteomes" id="UP000007110">
    <property type="component" value="Unassembled WGS sequence"/>
</dbReference>
<dbReference type="KEGG" id="spu:584598"/>
<accession>A0A7M7P0G6</accession>
<evidence type="ECO:0000313" key="8">
    <source>
        <dbReference type="Proteomes" id="UP000007110"/>
    </source>
</evidence>
<evidence type="ECO:0000259" key="6">
    <source>
        <dbReference type="PROSITE" id="PS50287"/>
    </source>
</evidence>
<dbReference type="FunFam" id="3.10.250.10:FF:000005">
    <property type="entry name" value="Neurotrypsin isoform A"/>
    <property type="match status" value="1"/>
</dbReference>
<evidence type="ECO:0000256" key="1">
    <source>
        <dbReference type="ARBA" id="ARBA00022729"/>
    </source>
</evidence>
<feature type="domain" description="SRCR" evidence="6">
    <location>
        <begin position="25"/>
        <end position="125"/>
    </location>
</feature>
<keyword evidence="3" id="KW-0325">Glycoprotein</keyword>
<dbReference type="RefSeq" id="XP_030844302.1">
    <property type="nucleotide sequence ID" value="XM_030988442.1"/>
</dbReference>
<feature type="disulfide bond" evidence="4">
    <location>
        <begin position="95"/>
        <end position="105"/>
    </location>
</feature>
<dbReference type="GO" id="GO:0016020">
    <property type="term" value="C:membrane"/>
    <property type="evidence" value="ECO:0007669"/>
    <property type="project" value="InterPro"/>
</dbReference>
<feature type="disulfide bond" evidence="4">
    <location>
        <begin position="50"/>
        <end position="114"/>
    </location>
</feature>
<dbReference type="SUPFAM" id="SSF56487">
    <property type="entry name" value="SRCR-like"/>
    <property type="match status" value="1"/>
</dbReference>
<evidence type="ECO:0000256" key="5">
    <source>
        <dbReference type="SAM" id="SignalP"/>
    </source>
</evidence>
<keyword evidence="1 5" id="KW-0732">Signal</keyword>
<sequence>MMEGYTILSLLLCLSVPSALANDVVRLVGGSSTTQGRVEVYYDGSWGTVCNRYWELEDANIVCRQLGFLGAIRQITNAQVFGAGSGLVHLDGVECDGYEASIMDCPRSAFGSVCNHDQDAGVMCLTNSFRVREEEDFDFYQREDMMEEEKKEKAAAYEGSDAKKDADLMKKDILQALYDLLAELKHK</sequence>
<reference evidence="7" key="2">
    <citation type="submission" date="2021-01" db="UniProtKB">
        <authorList>
            <consortium name="EnsemblMetazoa"/>
        </authorList>
    </citation>
    <scope>IDENTIFICATION</scope>
</reference>
<dbReference type="EnsemblMetazoa" id="XM_030988442">
    <property type="protein sequence ID" value="XP_030844302"/>
    <property type="gene ID" value="LOC584598"/>
</dbReference>
<dbReference type="PANTHER" id="PTHR48071">
    <property type="entry name" value="SRCR DOMAIN-CONTAINING PROTEIN"/>
    <property type="match status" value="1"/>
</dbReference>
<keyword evidence="2 4" id="KW-1015">Disulfide bond</keyword>
<evidence type="ECO:0000313" key="7">
    <source>
        <dbReference type="EnsemblMetazoa" id="XP_030844304"/>
    </source>
</evidence>
<dbReference type="SMART" id="SM00202">
    <property type="entry name" value="SR"/>
    <property type="match status" value="1"/>
</dbReference>
<evidence type="ECO:0000256" key="2">
    <source>
        <dbReference type="ARBA" id="ARBA00023157"/>
    </source>
</evidence>
<dbReference type="EnsemblMetazoa" id="XM_030988444">
    <property type="protein sequence ID" value="XP_030844304"/>
    <property type="gene ID" value="LOC584598"/>
</dbReference>
<feature type="signal peptide" evidence="5">
    <location>
        <begin position="1"/>
        <end position="21"/>
    </location>
</feature>
<proteinExistence type="predicted"/>
<protein>
    <recommendedName>
        <fullName evidence="6">SRCR domain-containing protein</fullName>
    </recommendedName>
</protein>
<dbReference type="Gene3D" id="3.10.250.10">
    <property type="entry name" value="SRCR-like domain"/>
    <property type="match status" value="1"/>
</dbReference>
<evidence type="ECO:0000256" key="4">
    <source>
        <dbReference type="PROSITE-ProRule" id="PRU00196"/>
    </source>
</evidence>
<name>A0A7M7P0G6_STRPU</name>
<dbReference type="InParanoid" id="A0A7M7P0G6"/>
<organism evidence="7 8">
    <name type="scientific">Strongylocentrotus purpuratus</name>
    <name type="common">Purple sea urchin</name>
    <dbReference type="NCBI Taxonomy" id="7668"/>
    <lineage>
        <taxon>Eukaryota</taxon>
        <taxon>Metazoa</taxon>
        <taxon>Echinodermata</taxon>
        <taxon>Eleutherozoa</taxon>
        <taxon>Echinozoa</taxon>
        <taxon>Echinoidea</taxon>
        <taxon>Euechinoidea</taxon>
        <taxon>Echinacea</taxon>
        <taxon>Camarodonta</taxon>
        <taxon>Echinidea</taxon>
        <taxon>Strongylocentrotidae</taxon>
        <taxon>Strongylocentrotus</taxon>
    </lineage>
</organism>
<feature type="chain" id="PRO_5033913798" description="SRCR domain-containing protein" evidence="5">
    <location>
        <begin position="22"/>
        <end position="187"/>
    </location>
</feature>
<feature type="disulfide bond" evidence="4">
    <location>
        <begin position="63"/>
        <end position="124"/>
    </location>
</feature>
<dbReference type="InterPro" id="IPR001190">
    <property type="entry name" value="SRCR"/>
</dbReference>
<keyword evidence="8" id="KW-1185">Reference proteome</keyword>
<evidence type="ECO:0000256" key="3">
    <source>
        <dbReference type="ARBA" id="ARBA00023180"/>
    </source>
</evidence>
<dbReference type="RefSeq" id="XP_030844304.1">
    <property type="nucleotide sequence ID" value="XM_030988444.1"/>
</dbReference>
<dbReference type="PROSITE" id="PS50287">
    <property type="entry name" value="SRCR_2"/>
    <property type="match status" value="1"/>
</dbReference>